<protein>
    <submittedName>
        <fullName evidence="1">Uncharacterized protein</fullName>
    </submittedName>
</protein>
<evidence type="ECO:0000313" key="1">
    <source>
        <dbReference type="EMBL" id="RBP39756.1"/>
    </source>
</evidence>
<dbReference type="EMBL" id="QNRR01000009">
    <property type="protein sequence ID" value="RBP39756.1"/>
    <property type="molecule type" value="Genomic_DNA"/>
</dbReference>
<proteinExistence type="predicted"/>
<comment type="caution">
    <text evidence="1">The sequence shown here is derived from an EMBL/GenBank/DDBJ whole genome shotgun (WGS) entry which is preliminary data.</text>
</comment>
<accession>A0A366HBR8</accession>
<name>A0A366HBR8_9BACT</name>
<organism evidence="1 2">
    <name type="scientific">Roseimicrobium gellanilyticum</name>
    <dbReference type="NCBI Taxonomy" id="748857"/>
    <lineage>
        <taxon>Bacteria</taxon>
        <taxon>Pseudomonadati</taxon>
        <taxon>Verrucomicrobiota</taxon>
        <taxon>Verrucomicrobiia</taxon>
        <taxon>Verrucomicrobiales</taxon>
        <taxon>Verrucomicrobiaceae</taxon>
        <taxon>Roseimicrobium</taxon>
    </lineage>
</organism>
<dbReference type="AlphaFoldDB" id="A0A366HBR8"/>
<reference evidence="1 2" key="1">
    <citation type="submission" date="2018-06" db="EMBL/GenBank/DDBJ databases">
        <title>Genomic Encyclopedia of Type Strains, Phase IV (KMG-IV): sequencing the most valuable type-strain genomes for metagenomic binning, comparative biology and taxonomic classification.</title>
        <authorList>
            <person name="Goeker M."/>
        </authorList>
    </citation>
    <scope>NUCLEOTIDE SEQUENCE [LARGE SCALE GENOMIC DNA]</scope>
    <source>
        <strain evidence="1 2">DSM 25532</strain>
    </source>
</reference>
<gene>
    <name evidence="1" type="ORF">DES53_109183</name>
</gene>
<keyword evidence="2" id="KW-1185">Reference proteome</keyword>
<dbReference type="Proteomes" id="UP000253426">
    <property type="component" value="Unassembled WGS sequence"/>
</dbReference>
<sequence length="51" mass="5840">MPGFDQTEPKAFQVSGYRFWMLPIVQIAEEKSVTALYSGSILFRQLNNGWS</sequence>
<evidence type="ECO:0000313" key="2">
    <source>
        <dbReference type="Proteomes" id="UP000253426"/>
    </source>
</evidence>